<dbReference type="GO" id="GO:0031995">
    <property type="term" value="F:insulin-like growth factor II binding"/>
    <property type="evidence" value="ECO:0007669"/>
    <property type="project" value="TreeGrafter"/>
</dbReference>
<dbReference type="Gene3D" id="4.10.40.20">
    <property type="match status" value="1"/>
</dbReference>
<feature type="domain" description="IGFBP N-terminal" evidence="8">
    <location>
        <begin position="19"/>
        <end position="100"/>
    </location>
</feature>
<dbReference type="InterPro" id="IPR022326">
    <property type="entry name" value="IGFBP-6"/>
</dbReference>
<dbReference type="Gene3D" id="4.10.800.10">
    <property type="entry name" value="Thyroglobulin type-1"/>
    <property type="match status" value="1"/>
</dbReference>
<gene>
    <name evidence="9" type="ORF">Z043_106505</name>
</gene>
<dbReference type="InterPro" id="IPR000716">
    <property type="entry name" value="Thyroglobulin_1"/>
</dbReference>
<dbReference type="GO" id="GO:0043567">
    <property type="term" value="P:regulation of insulin-like growth factor receptor signaling pathway"/>
    <property type="evidence" value="ECO:0007669"/>
    <property type="project" value="TreeGrafter"/>
</dbReference>
<dbReference type="InterPro" id="IPR009030">
    <property type="entry name" value="Growth_fac_rcpt_cys_sf"/>
</dbReference>
<dbReference type="GO" id="GO:0001968">
    <property type="term" value="F:fibronectin binding"/>
    <property type="evidence" value="ECO:0007669"/>
    <property type="project" value="TreeGrafter"/>
</dbReference>
<feature type="signal peptide" evidence="6">
    <location>
        <begin position="1"/>
        <end position="24"/>
    </location>
</feature>
<evidence type="ECO:0000256" key="6">
    <source>
        <dbReference type="SAM" id="SignalP"/>
    </source>
</evidence>
<dbReference type="FunFam" id="4.10.40.20:FF:000005">
    <property type="entry name" value="Insulin-like growth factor-binding protein 6"/>
    <property type="match status" value="1"/>
</dbReference>
<evidence type="ECO:0000259" key="8">
    <source>
        <dbReference type="PROSITE" id="PS51323"/>
    </source>
</evidence>
<dbReference type="STRING" id="113540.ENSSFOP00015026035"/>
<comment type="caution">
    <text evidence="9">The sequence shown here is derived from an EMBL/GenBank/DDBJ whole genome shotgun (WGS) entry which is preliminary data.</text>
</comment>
<name>A0A0P7UJ55_SCLFO</name>
<dbReference type="InterPro" id="IPR000867">
    <property type="entry name" value="IGFBP-like"/>
</dbReference>
<dbReference type="CDD" id="cd00191">
    <property type="entry name" value="TY"/>
    <property type="match status" value="1"/>
</dbReference>
<accession>A0A0P7UJ55</accession>
<dbReference type="GO" id="GO:0031994">
    <property type="term" value="F:insulin-like growth factor I binding"/>
    <property type="evidence" value="ECO:0007669"/>
    <property type="project" value="TreeGrafter"/>
</dbReference>
<dbReference type="PROSITE" id="PS51162">
    <property type="entry name" value="THYROGLOBULIN_1_2"/>
    <property type="match status" value="1"/>
</dbReference>
<keyword evidence="6" id="KW-0732">Signal</keyword>
<feature type="disulfide bond" evidence="5">
    <location>
        <begin position="180"/>
        <end position="200"/>
    </location>
</feature>
<dbReference type="EMBL" id="JARO02001818">
    <property type="protein sequence ID" value="KPP74338.1"/>
    <property type="molecule type" value="Genomic_DNA"/>
</dbReference>
<evidence type="ECO:0000313" key="9">
    <source>
        <dbReference type="EMBL" id="KPP74338.1"/>
    </source>
</evidence>
<dbReference type="PRINTS" id="PR01982">
    <property type="entry name" value="IGFBPFAMILY6"/>
</dbReference>
<evidence type="ECO:0000256" key="5">
    <source>
        <dbReference type="PROSITE-ProRule" id="PRU00500"/>
    </source>
</evidence>
<evidence type="ECO:0000256" key="4">
    <source>
        <dbReference type="ARBA" id="ARBA00023183"/>
    </source>
</evidence>
<reference evidence="9 10" key="1">
    <citation type="submission" date="2015-08" db="EMBL/GenBank/DDBJ databases">
        <title>The genome of the Asian arowana (Scleropages formosus).</title>
        <authorList>
            <person name="Tan M.H."/>
            <person name="Gan H.M."/>
            <person name="Croft L.J."/>
            <person name="Austin C.M."/>
        </authorList>
    </citation>
    <scope>NUCLEOTIDE SEQUENCE [LARGE SCALE GENOMIC DNA]</scope>
    <source>
        <strain evidence="9">Aro1</strain>
    </source>
</reference>
<evidence type="ECO:0000256" key="1">
    <source>
        <dbReference type="ARBA" id="ARBA00004613"/>
    </source>
</evidence>
<dbReference type="PANTHER" id="PTHR11551">
    <property type="entry name" value="INSULIN-LIKE GROWTH FACTOR BINDING PROTEIN"/>
    <property type="match status" value="1"/>
</dbReference>
<organism evidence="9 10">
    <name type="scientific">Scleropages formosus</name>
    <name type="common">Asian bonytongue</name>
    <name type="synonym">Osteoglossum formosum</name>
    <dbReference type="NCBI Taxonomy" id="113540"/>
    <lineage>
        <taxon>Eukaryota</taxon>
        <taxon>Metazoa</taxon>
        <taxon>Chordata</taxon>
        <taxon>Craniata</taxon>
        <taxon>Vertebrata</taxon>
        <taxon>Euteleostomi</taxon>
        <taxon>Actinopterygii</taxon>
        <taxon>Neopterygii</taxon>
        <taxon>Teleostei</taxon>
        <taxon>Osteoglossocephala</taxon>
        <taxon>Osteoglossomorpha</taxon>
        <taxon>Osteoglossiformes</taxon>
        <taxon>Osteoglossidae</taxon>
        <taxon>Scleropages</taxon>
    </lineage>
</organism>
<dbReference type="SUPFAM" id="SSF57610">
    <property type="entry name" value="Thyroglobulin type-1 domain"/>
    <property type="match status" value="1"/>
</dbReference>
<dbReference type="PROSITE" id="PS00484">
    <property type="entry name" value="THYROGLOBULIN_1_1"/>
    <property type="match status" value="1"/>
</dbReference>
<comment type="subcellular location">
    <subcellularLocation>
        <location evidence="1">Secreted</location>
    </subcellularLocation>
</comment>
<dbReference type="InterPro" id="IPR036857">
    <property type="entry name" value="Thyroglobulin_1_sf"/>
</dbReference>
<evidence type="ECO:0000256" key="3">
    <source>
        <dbReference type="ARBA" id="ARBA00023157"/>
    </source>
</evidence>
<evidence type="ECO:0000313" key="10">
    <source>
        <dbReference type="Proteomes" id="UP000034805"/>
    </source>
</evidence>
<dbReference type="InterPro" id="IPR022321">
    <property type="entry name" value="IGFBP_1-6_chordata"/>
</dbReference>
<dbReference type="SMART" id="SM00211">
    <property type="entry name" value="TY"/>
    <property type="match status" value="1"/>
</dbReference>
<dbReference type="Pfam" id="PF00086">
    <property type="entry name" value="Thyroglobulin_1"/>
    <property type="match status" value="1"/>
</dbReference>
<dbReference type="PANTHER" id="PTHR11551:SF27">
    <property type="entry name" value="INSULIN-LIKE GROWTH FACTOR BINDING PROTEIN 6A PRECURSOR-RELATED"/>
    <property type="match status" value="1"/>
</dbReference>
<comment type="caution">
    <text evidence="5">Lacks conserved residue(s) required for the propagation of feature annotation.</text>
</comment>
<dbReference type="SMART" id="SM00121">
    <property type="entry name" value="IB"/>
    <property type="match status" value="1"/>
</dbReference>
<proteinExistence type="predicted"/>
<dbReference type="PROSITE" id="PS51323">
    <property type="entry name" value="IGFBP_N_2"/>
    <property type="match status" value="1"/>
</dbReference>
<dbReference type="SUPFAM" id="SSF57184">
    <property type="entry name" value="Growth factor receptor domain"/>
    <property type="match status" value="1"/>
</dbReference>
<feature type="domain" description="Thyroglobulin type-1" evidence="7">
    <location>
        <begin position="126"/>
        <end position="200"/>
    </location>
</feature>
<dbReference type="PRINTS" id="PR01976">
    <property type="entry name" value="IGFBPFAMILY"/>
</dbReference>
<dbReference type="Proteomes" id="UP000034805">
    <property type="component" value="Unassembled WGS sequence"/>
</dbReference>
<sequence>MVLLSDLLTIHLLLLALSSSWAAAARLHLQKACASCREHAESNRGPRDQAGEVSTTVLALGEPCGVYTLSCAKGLRCMPSPDEDSPLQALLQGRGICTKASRTIHVEKPHPTGRAGLDCRHCPWQTAPCRKLLNAVLQRLELTIFSSNSDIYIPNCDTRGFYRRKQCRSSKGMQRGHCWCVDEYGVPMPSRTGEDGALQCDGE</sequence>
<protein>
    <submittedName>
        <fullName evidence="9">Insulin-like growth factor-binding protein 5-like</fullName>
    </submittedName>
</protein>
<dbReference type="GO" id="GO:0005615">
    <property type="term" value="C:extracellular space"/>
    <property type="evidence" value="ECO:0007669"/>
    <property type="project" value="TreeGrafter"/>
</dbReference>
<dbReference type="AlphaFoldDB" id="A0A0P7UJ55"/>
<feature type="chain" id="PRO_5006143310" evidence="6">
    <location>
        <begin position="25"/>
        <end position="203"/>
    </location>
</feature>
<keyword evidence="4" id="KW-0340">Growth factor binding</keyword>
<keyword evidence="3 5" id="KW-1015">Disulfide bond</keyword>
<evidence type="ECO:0000259" key="7">
    <source>
        <dbReference type="PROSITE" id="PS51162"/>
    </source>
</evidence>
<keyword evidence="2" id="KW-0964">Secreted</keyword>
<evidence type="ECO:0000256" key="2">
    <source>
        <dbReference type="ARBA" id="ARBA00022525"/>
    </source>
</evidence>